<proteinExistence type="predicted"/>
<dbReference type="PANTHER" id="PTHR21503">
    <property type="entry name" value="F-BOX-CONTAINING HYPOTHETICAL PROTEIN C.ELEGANS"/>
    <property type="match status" value="1"/>
</dbReference>
<protein>
    <recommendedName>
        <fullName evidence="1">Sdz-33 F-box domain-containing protein</fullName>
    </recommendedName>
</protein>
<evidence type="ECO:0000259" key="1">
    <source>
        <dbReference type="Pfam" id="PF07735"/>
    </source>
</evidence>
<gene>
    <name evidence="2" type="ORF">GCK72_003987</name>
</gene>
<dbReference type="CTD" id="9800289"/>
<organism evidence="2 3">
    <name type="scientific">Caenorhabditis remanei</name>
    <name type="common">Caenorhabditis vulgaris</name>
    <dbReference type="NCBI Taxonomy" id="31234"/>
    <lineage>
        <taxon>Eukaryota</taxon>
        <taxon>Metazoa</taxon>
        <taxon>Ecdysozoa</taxon>
        <taxon>Nematoda</taxon>
        <taxon>Chromadorea</taxon>
        <taxon>Rhabditida</taxon>
        <taxon>Rhabditina</taxon>
        <taxon>Rhabditomorpha</taxon>
        <taxon>Rhabditoidea</taxon>
        <taxon>Rhabditidae</taxon>
        <taxon>Peloderinae</taxon>
        <taxon>Caenorhabditis</taxon>
    </lineage>
</organism>
<dbReference type="GeneID" id="9800289"/>
<dbReference type="EMBL" id="WUAV01000002">
    <property type="protein sequence ID" value="KAF1764041.1"/>
    <property type="molecule type" value="Genomic_DNA"/>
</dbReference>
<dbReference type="Proteomes" id="UP000483820">
    <property type="component" value="Chromosome II"/>
</dbReference>
<comment type="caution">
    <text evidence="2">The sequence shown here is derived from an EMBL/GenBank/DDBJ whole genome shotgun (WGS) entry which is preliminary data.</text>
</comment>
<dbReference type="Pfam" id="PF07735">
    <property type="entry name" value="FBA_2"/>
    <property type="match status" value="1"/>
</dbReference>
<evidence type="ECO:0000313" key="2">
    <source>
        <dbReference type="EMBL" id="KAF1764041.1"/>
    </source>
</evidence>
<sequence length="269" mass="31895">MSQTSKKMFGCIKYSKRRIQPMQLFKAEKRRTISVYEKTDENAKLVIWLKTENEGNDVMRQLKMKDSVLDVGEKNEKTLSFYLNSESKEEDVDLQMIRLFNYLSDLFNNKTITVWIRPFRIATSHFLFSNLQFESCLFFKILGDESEILSNKDASQLLDMLKPTVGVTLKCRVEKGFNQRNIFNLKRIIVTNAEWVSFDDLLNMDCERAFFKKHSFTEEDIKKDHYIYSIEEIDCQNGLDFERKSDGMIGTVIHQSDWIDFFVWHDIQF</sequence>
<feature type="domain" description="Sdz-33 F-box" evidence="1">
    <location>
        <begin position="179"/>
        <end position="222"/>
    </location>
</feature>
<dbReference type="InterPro" id="IPR012885">
    <property type="entry name" value="F-box_Sdz-33"/>
</dbReference>
<reference evidence="2 3" key="1">
    <citation type="submission" date="2019-12" db="EMBL/GenBank/DDBJ databases">
        <title>Chromosome-level assembly of the Caenorhabditis remanei genome.</title>
        <authorList>
            <person name="Teterina A.A."/>
            <person name="Willis J.H."/>
            <person name="Phillips P.C."/>
        </authorList>
    </citation>
    <scope>NUCLEOTIDE SEQUENCE [LARGE SCALE GENOMIC DNA]</scope>
    <source>
        <strain evidence="2 3">PX506</strain>
        <tissue evidence="2">Whole organism</tissue>
    </source>
</reference>
<accession>A0A6A5HAZ0</accession>
<evidence type="ECO:0000313" key="3">
    <source>
        <dbReference type="Proteomes" id="UP000483820"/>
    </source>
</evidence>
<dbReference type="RefSeq" id="XP_053588580.1">
    <property type="nucleotide sequence ID" value="XM_053724386.1"/>
</dbReference>
<dbReference type="AlphaFoldDB" id="A0A6A5HAZ0"/>
<dbReference type="PANTHER" id="PTHR21503:SF48">
    <property type="entry name" value="F-BOX ASSOCIATED DOMAIN-CONTAINING PROTEIN-RELATED"/>
    <property type="match status" value="1"/>
</dbReference>
<dbReference type="KEGG" id="crq:GCK72_003987"/>
<name>A0A6A5HAZ0_CAERE</name>